<evidence type="ECO:0000256" key="1">
    <source>
        <dbReference type="SAM" id="Phobius"/>
    </source>
</evidence>
<dbReference type="RefSeq" id="WP_092578757.1">
    <property type="nucleotide sequence ID" value="NZ_FOFN01000002.1"/>
</dbReference>
<evidence type="ECO:0008006" key="4">
    <source>
        <dbReference type="Google" id="ProtNLM"/>
    </source>
</evidence>
<accession>A0A1H9GMF4</accession>
<feature type="transmembrane region" description="Helical" evidence="1">
    <location>
        <begin position="49"/>
        <end position="74"/>
    </location>
</feature>
<dbReference type="STRING" id="419940.SAMN05421824_1851"/>
<keyword evidence="1" id="KW-0472">Membrane</keyword>
<evidence type="ECO:0000313" key="2">
    <source>
        <dbReference type="EMBL" id="SEQ51240.1"/>
    </source>
</evidence>
<proteinExistence type="predicted"/>
<dbReference type="OrthoDB" id="1048788at2"/>
<keyword evidence="3" id="KW-1185">Reference proteome</keyword>
<dbReference type="Proteomes" id="UP000198999">
    <property type="component" value="Unassembled WGS sequence"/>
</dbReference>
<protein>
    <recommendedName>
        <fullName evidence="4">Amino acid permease</fullName>
    </recommendedName>
</protein>
<name>A0A1H9GMF4_9FLAO</name>
<dbReference type="AlphaFoldDB" id="A0A1H9GMF4"/>
<dbReference type="Pfam" id="PF12725">
    <property type="entry name" value="DUF3810"/>
    <property type="match status" value="1"/>
</dbReference>
<keyword evidence="1" id="KW-1133">Transmembrane helix</keyword>
<evidence type="ECO:0000313" key="3">
    <source>
        <dbReference type="Proteomes" id="UP000198999"/>
    </source>
</evidence>
<keyword evidence="1" id="KW-0812">Transmembrane</keyword>
<feature type="transmembrane region" description="Helical" evidence="1">
    <location>
        <begin position="86"/>
        <end position="108"/>
    </location>
</feature>
<sequence length="355" mass="41823">MLKKKKLLLALGLIPQVLLMQLLSRYPEFVERYYSEGLYQWLSKMFRFVLGWLPFSFGDMVYGLGGVYIIWWFVKNRLRIRTDFKHWTTDVCAAISIIYFAFHLFWGINYYRLPLHKNLDLNADYTTEQLVEVTEKLIIASNRLHAKLVPNDSLKVNLPYDKAEVFEMIPKGYDNLKSVFPNLEYHPESKKQSLFSYPLTYMGFSGYLNPLTNEAHVNGRIPMYKFPTTTAHEIAHQLGYAAENEANFIGFMAASYNEDDFIKYCGYTFGLRFCLAEIYRRDECLFEDILADVNLGIRKNYEESRKFWEAHENPFEPYFKVFYGNFLKVNNQTKGMESYSYVVALLVNYLETKDL</sequence>
<dbReference type="EMBL" id="FOFN01000002">
    <property type="protein sequence ID" value="SEQ51240.1"/>
    <property type="molecule type" value="Genomic_DNA"/>
</dbReference>
<reference evidence="2 3" key="1">
    <citation type="submission" date="2016-10" db="EMBL/GenBank/DDBJ databases">
        <authorList>
            <person name="de Groot N.N."/>
        </authorList>
    </citation>
    <scope>NUCLEOTIDE SEQUENCE [LARGE SCALE GENOMIC DNA]</scope>
    <source>
        <strain evidence="2 3">DSM 21035</strain>
    </source>
</reference>
<organism evidence="2 3">
    <name type="scientific">Hyunsoonleella jejuensis</name>
    <dbReference type="NCBI Taxonomy" id="419940"/>
    <lineage>
        <taxon>Bacteria</taxon>
        <taxon>Pseudomonadati</taxon>
        <taxon>Bacteroidota</taxon>
        <taxon>Flavobacteriia</taxon>
        <taxon>Flavobacteriales</taxon>
        <taxon>Flavobacteriaceae</taxon>
    </lineage>
</organism>
<gene>
    <name evidence="2" type="ORF">SAMN05421824_1851</name>
</gene>
<dbReference type="InterPro" id="IPR024294">
    <property type="entry name" value="DUF3810"/>
</dbReference>